<proteinExistence type="predicted"/>
<gene>
    <name evidence="1" type="ORF">SMN809_LOCUS26701</name>
</gene>
<name>A0A8S2TYU7_9BILA</name>
<organism evidence="1 2">
    <name type="scientific">Rotaria magnacalcarata</name>
    <dbReference type="NCBI Taxonomy" id="392030"/>
    <lineage>
        <taxon>Eukaryota</taxon>
        <taxon>Metazoa</taxon>
        <taxon>Spiralia</taxon>
        <taxon>Gnathifera</taxon>
        <taxon>Rotifera</taxon>
        <taxon>Eurotatoria</taxon>
        <taxon>Bdelloidea</taxon>
        <taxon>Philodinida</taxon>
        <taxon>Philodinidae</taxon>
        <taxon>Rotaria</taxon>
    </lineage>
</organism>
<evidence type="ECO:0000313" key="2">
    <source>
        <dbReference type="Proteomes" id="UP000676336"/>
    </source>
</evidence>
<reference evidence="1" key="1">
    <citation type="submission" date="2021-02" db="EMBL/GenBank/DDBJ databases">
        <authorList>
            <person name="Nowell W R."/>
        </authorList>
    </citation>
    <scope>NUCLEOTIDE SEQUENCE</scope>
</reference>
<sequence length="82" mass="9626">QLLKSSILDEISHQRDIHQCVQSDVDDLNRQKQLSIQAHEADAQAIEIQNDNIFYDLTTQFRLDGNEKNVLKQTLNEIREEY</sequence>
<protein>
    <submittedName>
        <fullName evidence="1">Uncharacterized protein</fullName>
    </submittedName>
</protein>
<dbReference type="AlphaFoldDB" id="A0A8S2TYU7"/>
<feature type="non-terminal residue" evidence="1">
    <location>
        <position position="82"/>
    </location>
</feature>
<comment type="caution">
    <text evidence="1">The sequence shown here is derived from an EMBL/GenBank/DDBJ whole genome shotgun (WGS) entry which is preliminary data.</text>
</comment>
<dbReference type="EMBL" id="CAJOBI010039017">
    <property type="protein sequence ID" value="CAF4314941.1"/>
    <property type="molecule type" value="Genomic_DNA"/>
</dbReference>
<evidence type="ECO:0000313" key="1">
    <source>
        <dbReference type="EMBL" id="CAF4314941.1"/>
    </source>
</evidence>
<accession>A0A8S2TYU7</accession>
<dbReference type="Proteomes" id="UP000676336">
    <property type="component" value="Unassembled WGS sequence"/>
</dbReference>
<feature type="non-terminal residue" evidence="1">
    <location>
        <position position="1"/>
    </location>
</feature>